<dbReference type="InterPro" id="IPR010839">
    <property type="entry name" value="AtuA_N"/>
</dbReference>
<protein>
    <recommendedName>
        <fullName evidence="1">Acyclic terpene utilisation N-terminal domain-containing protein</fullName>
    </recommendedName>
</protein>
<name>A0A1G8JT52_9RHOO</name>
<dbReference type="STRING" id="83767.SAMN05660652_03250"/>
<gene>
    <name evidence="2" type="ORF">SAMN05660652_03250</name>
</gene>
<evidence type="ECO:0000313" key="3">
    <source>
        <dbReference type="Proteomes" id="UP000198607"/>
    </source>
</evidence>
<dbReference type="RefSeq" id="WP_091939070.1">
    <property type="nucleotide sequence ID" value="NZ_FNCY01000017.1"/>
</dbReference>
<dbReference type="OrthoDB" id="9763456at2"/>
<feature type="domain" description="Acyclic terpene utilisation N-terminal" evidence="1">
    <location>
        <begin position="241"/>
        <end position="403"/>
    </location>
</feature>
<organism evidence="2 3">
    <name type="scientific">Propionivibrio dicarboxylicus</name>
    <dbReference type="NCBI Taxonomy" id="83767"/>
    <lineage>
        <taxon>Bacteria</taxon>
        <taxon>Pseudomonadati</taxon>
        <taxon>Pseudomonadota</taxon>
        <taxon>Betaproteobacteria</taxon>
        <taxon>Rhodocyclales</taxon>
        <taxon>Rhodocyclaceae</taxon>
        <taxon>Propionivibrio</taxon>
    </lineage>
</organism>
<evidence type="ECO:0000313" key="2">
    <source>
        <dbReference type="EMBL" id="SDI34293.1"/>
    </source>
</evidence>
<dbReference type="Pfam" id="PF07287">
    <property type="entry name" value="AtuA"/>
    <property type="match status" value="2"/>
</dbReference>
<accession>A0A1G8JT52</accession>
<evidence type="ECO:0000259" key="1">
    <source>
        <dbReference type="Pfam" id="PF07287"/>
    </source>
</evidence>
<dbReference type="AlphaFoldDB" id="A0A1G8JT52"/>
<reference evidence="2 3" key="1">
    <citation type="submission" date="2016-10" db="EMBL/GenBank/DDBJ databases">
        <authorList>
            <person name="de Groot N.N."/>
        </authorList>
    </citation>
    <scope>NUCLEOTIDE SEQUENCE [LARGE SCALE GENOMIC DNA]</scope>
    <source>
        <strain evidence="2 3">DSM 5885</strain>
    </source>
</reference>
<dbReference type="EMBL" id="FNCY01000017">
    <property type="protein sequence ID" value="SDI34293.1"/>
    <property type="molecule type" value="Genomic_DNA"/>
</dbReference>
<proteinExistence type="predicted"/>
<keyword evidence="3" id="KW-1185">Reference proteome</keyword>
<dbReference type="Proteomes" id="UP000198607">
    <property type="component" value="Unassembled WGS sequence"/>
</dbReference>
<feature type="domain" description="Acyclic terpene utilisation N-terminal" evidence="1">
    <location>
        <begin position="62"/>
        <end position="210"/>
    </location>
</feature>
<sequence length="450" mass="47599">MKPEFKILSPTAILGYGFPEASFLRGMAEKPDLIAVDGGSTDPGPYYLGAGKAFTDRTGVKRDLRYMITHGVKAGIPVVVGTAGGSGAAPHLEWCREIILEIAKEEKLSFKMAVIPTDVDKATIHAALDAGDIEPLDLVPPLTHEAIDASPYIVAQAGVEPFIRALEAGAQVVLAGRGYDPACFAALPIMKGYDEGLALHCGKILECAAIAASPGSGSDCAMGILREDSFVLKALSDDRKFTAESAAAHTLYEKSDPYHLPGPGGILDLTECTFTELGDGTVEVRGSKHVHTPYKVKLEGSAPVGFRTISIAGTRDPIMISTIDSIIDAVKARVGVILGNEAKAQVFFHIYGKNGVMGGLEPLKGATAHELGIVIEVLADTQEQANTVCSLTRSTLLHYGYPGRVATAGNLAFPFSPSDVQAGTVYEFALYHLMPIDPATAFPFRMEQVG</sequence>